<dbReference type="SMART" id="SM00409">
    <property type="entry name" value="IG"/>
    <property type="match status" value="1"/>
</dbReference>
<dbReference type="Proteomes" id="UP001266305">
    <property type="component" value="Unassembled WGS sequence"/>
</dbReference>
<evidence type="ECO:0000313" key="3">
    <source>
        <dbReference type="Proteomes" id="UP001266305"/>
    </source>
</evidence>
<organism evidence="2 3">
    <name type="scientific">Saguinus oedipus</name>
    <name type="common">Cotton-top tamarin</name>
    <name type="synonym">Oedipomidas oedipus</name>
    <dbReference type="NCBI Taxonomy" id="9490"/>
    <lineage>
        <taxon>Eukaryota</taxon>
        <taxon>Metazoa</taxon>
        <taxon>Chordata</taxon>
        <taxon>Craniata</taxon>
        <taxon>Vertebrata</taxon>
        <taxon>Euteleostomi</taxon>
        <taxon>Mammalia</taxon>
        <taxon>Eutheria</taxon>
        <taxon>Euarchontoglires</taxon>
        <taxon>Primates</taxon>
        <taxon>Haplorrhini</taxon>
        <taxon>Platyrrhini</taxon>
        <taxon>Cebidae</taxon>
        <taxon>Callitrichinae</taxon>
        <taxon>Saguinus</taxon>
    </lineage>
</organism>
<evidence type="ECO:0000259" key="1">
    <source>
        <dbReference type="PROSITE" id="PS50835"/>
    </source>
</evidence>
<keyword evidence="3" id="KW-1185">Reference proteome</keyword>
<reference evidence="2 3" key="1">
    <citation type="submission" date="2023-05" db="EMBL/GenBank/DDBJ databases">
        <title>B98-5 Cell Line De Novo Hybrid Assembly: An Optical Mapping Approach.</title>
        <authorList>
            <person name="Kananen K."/>
            <person name="Auerbach J.A."/>
            <person name="Kautto E."/>
            <person name="Blachly J.S."/>
        </authorList>
    </citation>
    <scope>NUCLEOTIDE SEQUENCE [LARGE SCALE GENOMIC DNA]</scope>
    <source>
        <strain evidence="2">B95-8</strain>
        <tissue evidence="2">Cell line</tissue>
    </source>
</reference>
<dbReference type="InterPro" id="IPR013783">
    <property type="entry name" value="Ig-like_fold"/>
</dbReference>
<dbReference type="Pfam" id="PF13927">
    <property type="entry name" value="Ig_3"/>
    <property type="match status" value="1"/>
</dbReference>
<dbReference type="InterPro" id="IPR036179">
    <property type="entry name" value="Ig-like_dom_sf"/>
</dbReference>
<dbReference type="EMBL" id="JASSZA010000009">
    <property type="protein sequence ID" value="KAK2102724.1"/>
    <property type="molecule type" value="Genomic_DNA"/>
</dbReference>
<dbReference type="InterPro" id="IPR007110">
    <property type="entry name" value="Ig-like_dom"/>
</dbReference>
<comment type="caution">
    <text evidence="2">The sequence shown here is derived from an EMBL/GenBank/DDBJ whole genome shotgun (WGS) entry which is preliminary data.</text>
</comment>
<dbReference type="InterPro" id="IPR003599">
    <property type="entry name" value="Ig_sub"/>
</dbReference>
<proteinExistence type="predicted"/>
<sequence length="164" mass="17821">MVRESGLPGALTSDFSKGAPSNKIRGQIHIMITLSLKWEGLPEAGRLSKKGGCFEIKKGSNSLISPCTGLEAVVIGEVHENVTLHCGNISGPRGLVTWYRNDSEPVFLLSSNSSLPPAEPRFSLVNASSLHIEALSLQDEGNYTCQEILNVTQWFQVWLQVASK</sequence>
<accession>A0ABQ9V036</accession>
<dbReference type="PROSITE" id="PS50835">
    <property type="entry name" value="IG_LIKE"/>
    <property type="match status" value="1"/>
</dbReference>
<dbReference type="SUPFAM" id="SSF48726">
    <property type="entry name" value="Immunoglobulin"/>
    <property type="match status" value="1"/>
</dbReference>
<dbReference type="CDD" id="cd00099">
    <property type="entry name" value="IgV"/>
    <property type="match status" value="1"/>
</dbReference>
<gene>
    <name evidence="2" type="ORF">P7K49_020391</name>
</gene>
<feature type="domain" description="Ig-like" evidence="1">
    <location>
        <begin position="66"/>
        <end position="146"/>
    </location>
</feature>
<protein>
    <recommendedName>
        <fullName evidence="1">Ig-like domain-containing protein</fullName>
    </recommendedName>
</protein>
<dbReference type="Gene3D" id="2.60.40.10">
    <property type="entry name" value="Immunoglobulins"/>
    <property type="match status" value="1"/>
</dbReference>
<name>A0ABQ9V036_SAGOE</name>
<evidence type="ECO:0000313" key="2">
    <source>
        <dbReference type="EMBL" id="KAK2102724.1"/>
    </source>
</evidence>